<dbReference type="AlphaFoldDB" id="A0A914H4S7"/>
<dbReference type="GO" id="GO:0015929">
    <property type="term" value="F:hexosaminidase activity"/>
    <property type="evidence" value="ECO:0007669"/>
    <property type="project" value="InterPro"/>
</dbReference>
<keyword evidence="1" id="KW-0812">Transmembrane</keyword>
<protein>
    <submittedName>
        <fullName evidence="3">Beta-N-acetylhexosaminidase</fullName>
    </submittedName>
</protein>
<evidence type="ECO:0000313" key="2">
    <source>
        <dbReference type="Proteomes" id="UP000887572"/>
    </source>
</evidence>
<reference evidence="3" key="1">
    <citation type="submission" date="2022-11" db="UniProtKB">
        <authorList>
            <consortium name="WormBaseParasite"/>
        </authorList>
    </citation>
    <scope>IDENTIFICATION</scope>
</reference>
<keyword evidence="1" id="KW-0472">Membrane</keyword>
<sequence>MHLTNPFIPGYLAFCSGFRSQTPLLGHFFHYSTLGSEATFMYSDSKKIKISNFVRNVRFCTSFNSRLVGFLICIFLILIFAFYNLFDLELEFENKMSSPVILLTKSTSFKRQIVHLDLKGAAPKPHYLLELFQFFKKLGFTTILMEYEDMFPYKSGLSVLARKTAYNETTIEQLKESANAIGLDFIPLVQTFGHLEFALKHQEFSSLREDPNWLDTICPSNERSIWLIREMIAQVRHIHPDEKAIHIGCDEAWHIGLDRACQLRLNTLNGSIDRLKLEHISRIARMAKEEFGFDQVFAWNDMFDKIPVSLLEEYELGSLLIPVVWGYSRDVTRPGYFPSGLFERYSHIFEEIYFAGAFKGANGVTQQFVDIERYMQNLRSYQELYFLNEEHLKNRLTGIILTGWQRFSHNKPLCELLPASIPSLAREAIFLSEWRNGKRPEEQMNERLREILNCSKSPLAGDFAHKGAIFPFVFEVQLGECQFPGVELYREIEKLNVLRWQAMREHNMKAEIEEEFNNAKKRMVILLDHFFYEDTVNEWLTQHSYLSDFKDDDPNVPRFDPIL</sequence>
<accession>A0A914H4S7</accession>
<dbReference type="SUPFAM" id="SSF51445">
    <property type="entry name" value="(Trans)glycosidases"/>
    <property type="match status" value="1"/>
</dbReference>
<dbReference type="Gene3D" id="3.20.20.80">
    <property type="entry name" value="Glycosidases"/>
    <property type="match status" value="1"/>
</dbReference>
<dbReference type="WBParaSite" id="Gr19_v10_g13238.t1">
    <property type="protein sequence ID" value="Gr19_v10_g13238.t1"/>
    <property type="gene ID" value="Gr19_v10_g13238"/>
</dbReference>
<dbReference type="PANTHER" id="PTHR21040:SF12">
    <property type="entry name" value="BETA-N-ACETYLHEXOSAMINIDASE"/>
    <property type="match status" value="1"/>
</dbReference>
<dbReference type="CDD" id="cd06565">
    <property type="entry name" value="GH20_GcnA-like"/>
    <property type="match status" value="1"/>
</dbReference>
<dbReference type="Proteomes" id="UP000887572">
    <property type="component" value="Unplaced"/>
</dbReference>
<keyword evidence="1" id="KW-1133">Transmembrane helix</keyword>
<proteinExistence type="predicted"/>
<feature type="transmembrane region" description="Helical" evidence="1">
    <location>
        <begin position="67"/>
        <end position="86"/>
    </location>
</feature>
<evidence type="ECO:0000313" key="3">
    <source>
        <dbReference type="WBParaSite" id="Gr19_v10_g13238.t1"/>
    </source>
</evidence>
<evidence type="ECO:0000256" key="1">
    <source>
        <dbReference type="SAM" id="Phobius"/>
    </source>
</evidence>
<dbReference type="PANTHER" id="PTHR21040">
    <property type="entry name" value="BCDNA.GH04120"/>
    <property type="match status" value="1"/>
</dbReference>
<dbReference type="InterPro" id="IPR038901">
    <property type="entry name" value="HEXDC-like"/>
</dbReference>
<keyword evidence="2" id="KW-1185">Reference proteome</keyword>
<organism evidence="2 3">
    <name type="scientific">Globodera rostochiensis</name>
    <name type="common">Golden nematode worm</name>
    <name type="synonym">Heterodera rostochiensis</name>
    <dbReference type="NCBI Taxonomy" id="31243"/>
    <lineage>
        <taxon>Eukaryota</taxon>
        <taxon>Metazoa</taxon>
        <taxon>Ecdysozoa</taxon>
        <taxon>Nematoda</taxon>
        <taxon>Chromadorea</taxon>
        <taxon>Rhabditida</taxon>
        <taxon>Tylenchina</taxon>
        <taxon>Tylenchomorpha</taxon>
        <taxon>Tylenchoidea</taxon>
        <taxon>Heteroderidae</taxon>
        <taxon>Heteroderinae</taxon>
        <taxon>Globodera</taxon>
    </lineage>
</organism>
<name>A0A914H4S7_GLORO</name>
<dbReference type="InterPro" id="IPR017853">
    <property type="entry name" value="GH"/>
</dbReference>